<dbReference type="Proteomes" id="UP000007058">
    <property type="component" value="Chromosome"/>
</dbReference>
<dbReference type="EMBL" id="AP007255">
    <property type="protein sequence ID" value="BAE48995.1"/>
    <property type="molecule type" value="Genomic_DNA"/>
</dbReference>
<reference evidence="1 2" key="1">
    <citation type="journal article" date="2005" name="DNA Res.">
        <title>Complete genome sequence of the facultative anaerobic magnetotactic bacterium Magnetospirillum sp. strain AMB-1.</title>
        <authorList>
            <person name="Matsunaga T."/>
            <person name="Okamura Y."/>
            <person name="Fukuda Y."/>
            <person name="Wahyudi A.T."/>
            <person name="Murase Y."/>
            <person name="Takeyama H."/>
        </authorList>
    </citation>
    <scope>NUCLEOTIDE SEQUENCE [LARGE SCALE GENOMIC DNA]</scope>
    <source>
        <strain evidence="2">ATCC 700264 / AMB-1</strain>
    </source>
</reference>
<keyword evidence="2" id="KW-1185">Reference proteome</keyword>
<name>Q2WAY0_PARM1</name>
<protein>
    <submittedName>
        <fullName evidence="1">Uncharacterized protein</fullName>
    </submittedName>
</protein>
<sequence length="39" mass="4207">MLTRMIIHGLLAAMIVAGGAYAYAATVQPVSISFHQEHH</sequence>
<dbReference type="STRING" id="342108.amb0191"/>
<evidence type="ECO:0000313" key="2">
    <source>
        <dbReference type="Proteomes" id="UP000007058"/>
    </source>
</evidence>
<proteinExistence type="predicted"/>
<accession>Q2WAY0</accession>
<dbReference type="KEGG" id="mag:amb0191"/>
<evidence type="ECO:0000313" key="1">
    <source>
        <dbReference type="EMBL" id="BAE48995.1"/>
    </source>
</evidence>
<organism evidence="1 2">
    <name type="scientific">Paramagnetospirillum magneticum (strain ATCC 700264 / AMB-1)</name>
    <name type="common">Magnetospirillum magneticum</name>
    <dbReference type="NCBI Taxonomy" id="342108"/>
    <lineage>
        <taxon>Bacteria</taxon>
        <taxon>Pseudomonadati</taxon>
        <taxon>Pseudomonadota</taxon>
        <taxon>Alphaproteobacteria</taxon>
        <taxon>Rhodospirillales</taxon>
        <taxon>Magnetospirillaceae</taxon>
        <taxon>Paramagnetospirillum</taxon>
    </lineage>
</organism>
<gene>
    <name evidence="1" type="ordered locus">amb0191</name>
</gene>
<dbReference type="AlphaFoldDB" id="Q2WAY0"/>
<dbReference type="HOGENOM" id="CLU_3312352_0_0_5"/>